<sequence>MKTVIWGACGLAALLGAVLAVMLAYLLYFAPWTDAAAQALQAATERAGRVQDANERCTADVDKANGAAAALKAAAAERAGQVAAALAQAESRAVAALHP</sequence>
<accession>A0A0C4Y8X9</accession>
<organism evidence="1 2">
    <name type="scientific">Cupriavidus basilensis</name>
    <dbReference type="NCBI Taxonomy" id="68895"/>
    <lineage>
        <taxon>Bacteria</taxon>
        <taxon>Pseudomonadati</taxon>
        <taxon>Pseudomonadota</taxon>
        <taxon>Betaproteobacteria</taxon>
        <taxon>Burkholderiales</taxon>
        <taxon>Burkholderiaceae</taxon>
        <taxon>Cupriavidus</taxon>
    </lineage>
</organism>
<dbReference type="EMBL" id="CP010536">
    <property type="protein sequence ID" value="AJG19440.1"/>
    <property type="molecule type" value="Genomic_DNA"/>
</dbReference>
<dbReference type="RefSeq" id="WP_043346248.1">
    <property type="nucleotide sequence ID" value="NZ_CP010536.1"/>
</dbReference>
<evidence type="ECO:0000313" key="1">
    <source>
        <dbReference type="EMBL" id="AJG19440.1"/>
    </source>
</evidence>
<dbReference type="AlphaFoldDB" id="A0A0C4Y8X9"/>
<name>A0A0C4Y8X9_9BURK</name>
<dbReference type="STRING" id="68895.RR42_m2048"/>
<dbReference type="Proteomes" id="UP000031843">
    <property type="component" value="Chromosome main"/>
</dbReference>
<evidence type="ECO:0000313" key="2">
    <source>
        <dbReference type="Proteomes" id="UP000031843"/>
    </source>
</evidence>
<reference evidence="1 2" key="1">
    <citation type="journal article" date="2015" name="Genome Announc.">
        <title>Complete Genome Sequence of Cupriavidus basilensis 4G11, Isolated from the Oak Ridge Field Research Center Site.</title>
        <authorList>
            <person name="Ray J."/>
            <person name="Waters R.J."/>
            <person name="Skerker J.M."/>
            <person name="Kuehl J.V."/>
            <person name="Price M.N."/>
            <person name="Huang J."/>
            <person name="Chakraborty R."/>
            <person name="Arkin A.P."/>
            <person name="Deutschbauer A."/>
        </authorList>
    </citation>
    <scope>NUCLEOTIDE SEQUENCE [LARGE SCALE GENOMIC DNA]</scope>
    <source>
        <strain evidence="1">4G11</strain>
    </source>
</reference>
<dbReference type="KEGG" id="cbw:RR42_m2048"/>
<proteinExistence type="predicted"/>
<protein>
    <submittedName>
        <fullName evidence="1">Uncharacterized protein</fullName>
    </submittedName>
</protein>
<keyword evidence="2" id="KW-1185">Reference proteome</keyword>
<gene>
    <name evidence="1" type="ORF">RR42_m2048</name>
</gene>